<keyword evidence="8" id="KW-0966">Cell projection</keyword>
<organism evidence="8 9">
    <name type="scientific">Photobacterium rosenbergii</name>
    <dbReference type="NCBI Taxonomy" id="294936"/>
    <lineage>
        <taxon>Bacteria</taxon>
        <taxon>Pseudomonadati</taxon>
        <taxon>Pseudomonadota</taxon>
        <taxon>Gammaproteobacteria</taxon>
        <taxon>Vibrionales</taxon>
        <taxon>Vibrionaceae</taxon>
        <taxon>Photobacterium</taxon>
    </lineage>
</organism>
<keyword evidence="4" id="KW-0732">Signal</keyword>
<dbReference type="SMART" id="SM00858">
    <property type="entry name" value="SAF"/>
    <property type="match status" value="1"/>
</dbReference>
<keyword evidence="8" id="KW-0282">Flagellum</keyword>
<evidence type="ECO:0000256" key="3">
    <source>
        <dbReference type="ARBA" id="ARBA00014754"/>
    </source>
</evidence>
<keyword evidence="8" id="KW-0969">Cilium</keyword>
<dbReference type="InterPro" id="IPR017585">
    <property type="entry name" value="SAF_FlgA"/>
</dbReference>
<evidence type="ECO:0000256" key="4">
    <source>
        <dbReference type="ARBA" id="ARBA00022729"/>
    </source>
</evidence>
<evidence type="ECO:0000256" key="5">
    <source>
        <dbReference type="ARBA" id="ARBA00022764"/>
    </source>
</evidence>
<dbReference type="RefSeq" id="WP_317523597.1">
    <property type="nucleotide sequence ID" value="NZ_JAWJZI010000007.1"/>
</dbReference>
<dbReference type="Pfam" id="PF13144">
    <property type="entry name" value="ChapFlgA"/>
    <property type="match status" value="1"/>
</dbReference>
<reference evidence="8 9" key="1">
    <citation type="submission" date="2023-10" db="EMBL/GenBank/DDBJ databases">
        <title>Marine bacteria isolated from horseshoe crab.</title>
        <authorList>
            <person name="Cheng T.H."/>
        </authorList>
    </citation>
    <scope>NUCLEOTIDE SEQUENCE [LARGE SCALE GENOMIC DNA]</scope>
    <source>
        <strain evidence="8 9">HSC6</strain>
    </source>
</reference>
<feature type="domain" description="SAF" evidence="7">
    <location>
        <begin position="159"/>
        <end position="221"/>
    </location>
</feature>
<keyword evidence="5" id="KW-0574">Periplasm</keyword>
<evidence type="ECO:0000313" key="9">
    <source>
        <dbReference type="Proteomes" id="UP001186452"/>
    </source>
</evidence>
<proteinExistence type="inferred from homology"/>
<dbReference type="InterPro" id="IPR013974">
    <property type="entry name" value="SAF"/>
</dbReference>
<comment type="similarity">
    <text evidence="2">Belongs to the FlgA family.</text>
</comment>
<dbReference type="InterPro" id="IPR039246">
    <property type="entry name" value="Flagellar_FlgA"/>
</dbReference>
<keyword evidence="9" id="KW-1185">Reference proteome</keyword>
<dbReference type="PANTHER" id="PTHR36307:SF1">
    <property type="entry name" value="FLAGELLA BASAL BODY P-RING FORMATION PROTEIN FLGA"/>
    <property type="match status" value="1"/>
</dbReference>
<gene>
    <name evidence="8" type="primary">flgA</name>
    <name evidence="8" type="ORF">R2X38_17425</name>
</gene>
<comment type="function">
    <text evidence="6">Involved in the assembly process of the P-ring formation. It may associate with FlgF on the rod constituting a structure essential for the P-ring assembly or may act as a modulator protein for the P-ring assembly.</text>
</comment>
<dbReference type="EMBL" id="JAWJZI010000007">
    <property type="protein sequence ID" value="MDV5170786.1"/>
    <property type="molecule type" value="Genomic_DNA"/>
</dbReference>
<evidence type="ECO:0000259" key="7">
    <source>
        <dbReference type="SMART" id="SM00858"/>
    </source>
</evidence>
<name>A0ABU3ZKZ9_9GAMM</name>
<comment type="subcellular location">
    <subcellularLocation>
        <location evidence="1">Periplasm</location>
    </subcellularLocation>
</comment>
<dbReference type="PANTHER" id="PTHR36307">
    <property type="entry name" value="FLAGELLA BASAL BODY P-RING FORMATION PROTEIN FLGA"/>
    <property type="match status" value="1"/>
</dbReference>
<dbReference type="Gene3D" id="2.30.30.760">
    <property type="match status" value="1"/>
</dbReference>
<accession>A0ABU3ZKZ9</accession>
<evidence type="ECO:0000256" key="2">
    <source>
        <dbReference type="ARBA" id="ARBA00010474"/>
    </source>
</evidence>
<sequence length="284" mass="31323">MGGNSQAEAIPQKEELVVKRYKNKEKKEQMVKLTRISIPYPVIAVLFYLASFTSVSAADPNEQKATHVPVNNQITNQVSDEIKTQIQQAAKVHQWPAAEPGISLRLPSGSHRLTECRSALDVQRIDRRRYPAGRLRFEVNCTAPAVWHLTVQADVSLIVPVAIAARTVTKDEVLTAGDITLKPTDIARINREFFSSPQGYVGLRALRQIRRGQQLSPSHLSPAYMVSEGDKVIIQASNEHFSANMSGMALEGGYAEQQIRVKNTSSGQVIKAKIAKPGLVTTLF</sequence>
<evidence type="ECO:0000256" key="1">
    <source>
        <dbReference type="ARBA" id="ARBA00004418"/>
    </source>
</evidence>
<dbReference type="Proteomes" id="UP001186452">
    <property type="component" value="Unassembled WGS sequence"/>
</dbReference>
<dbReference type="CDD" id="cd11614">
    <property type="entry name" value="SAF_CpaB_FlgA_like"/>
    <property type="match status" value="1"/>
</dbReference>
<protein>
    <recommendedName>
        <fullName evidence="3">Flagella basal body P-ring formation protein FlgA</fullName>
    </recommendedName>
</protein>
<evidence type="ECO:0000313" key="8">
    <source>
        <dbReference type="EMBL" id="MDV5170786.1"/>
    </source>
</evidence>
<dbReference type="NCBIfam" id="TIGR03170">
    <property type="entry name" value="flgA_cterm"/>
    <property type="match status" value="1"/>
</dbReference>
<dbReference type="Gene3D" id="3.90.1210.10">
    <property type="entry name" value="Antifreeze-like/N-acetylneuraminic acid synthase C-terminal domain"/>
    <property type="match status" value="1"/>
</dbReference>
<evidence type="ECO:0000256" key="6">
    <source>
        <dbReference type="ARBA" id="ARBA00025643"/>
    </source>
</evidence>
<comment type="caution">
    <text evidence="8">The sequence shown here is derived from an EMBL/GenBank/DDBJ whole genome shotgun (WGS) entry which is preliminary data.</text>
</comment>